<accession>A0A5C4VR89</accession>
<evidence type="ECO:0008006" key="3">
    <source>
        <dbReference type="Google" id="ProtNLM"/>
    </source>
</evidence>
<proteinExistence type="predicted"/>
<organism evidence="1 2">
    <name type="scientific">Nocardioides albidus</name>
    <dbReference type="NCBI Taxonomy" id="1517589"/>
    <lineage>
        <taxon>Bacteria</taxon>
        <taxon>Bacillati</taxon>
        <taxon>Actinomycetota</taxon>
        <taxon>Actinomycetes</taxon>
        <taxon>Propionibacteriales</taxon>
        <taxon>Nocardioidaceae</taxon>
        <taxon>Nocardioides</taxon>
    </lineage>
</organism>
<reference evidence="1 2" key="1">
    <citation type="journal article" date="2016" name="Int. J. Syst. Evol. Microbiol.">
        <title>Nocardioides albidus sp. nov., an actinobacterium isolated from garden soil.</title>
        <authorList>
            <person name="Singh H."/>
            <person name="Du J."/>
            <person name="Trinh H."/>
            <person name="Won K."/>
            <person name="Yang J.E."/>
            <person name="Yin C."/>
            <person name="Kook M."/>
            <person name="Yi T.H."/>
        </authorList>
    </citation>
    <scope>NUCLEOTIDE SEQUENCE [LARGE SCALE GENOMIC DNA]</scope>
    <source>
        <strain evidence="1 2">CCTCC AB 2015297</strain>
    </source>
</reference>
<evidence type="ECO:0000313" key="2">
    <source>
        <dbReference type="Proteomes" id="UP000313231"/>
    </source>
</evidence>
<gene>
    <name evidence="1" type="ORF">FHP29_14220</name>
</gene>
<protein>
    <recommendedName>
        <fullName evidence="3">DUF4034 domain-containing protein</fullName>
    </recommendedName>
</protein>
<dbReference type="OrthoDB" id="7171245at2"/>
<dbReference type="AlphaFoldDB" id="A0A5C4VR89"/>
<dbReference type="RefSeq" id="WP_139623526.1">
    <property type="nucleotide sequence ID" value="NZ_VDMP01000025.1"/>
</dbReference>
<sequence length="309" mass="34000">MPDIEFDPLVQFPEIGAIRSAVRAGAWEPVASYVDEWRVDDPQRASLAAWTVVETDGAEALLTAQPRTQLTRTLAAALRIQEAWQIRGSGRASTVSDEQWVGFRAKLVAAERELMELAAIDPRDGLVAYLRLTSGRGLGLGLSEAQRRYARLAAICPDYISAQMAHLQTLAPKWSGSTELMFEFARTAVKEGRPGSSAGRLVALAHLEHWLDLGDEGGSYVEREEVQQELVAAADASVFHPAYEPGLRWITDHSYFACLHAIGGRHDLTRRHFEALGPVADLDAWSYFADPRAEHDADRARALTEGARA</sequence>
<dbReference type="Proteomes" id="UP000313231">
    <property type="component" value="Unassembled WGS sequence"/>
</dbReference>
<name>A0A5C4VR89_9ACTN</name>
<evidence type="ECO:0000313" key="1">
    <source>
        <dbReference type="EMBL" id="TNM38413.1"/>
    </source>
</evidence>
<dbReference type="EMBL" id="VDMP01000025">
    <property type="protein sequence ID" value="TNM38413.1"/>
    <property type="molecule type" value="Genomic_DNA"/>
</dbReference>
<keyword evidence="2" id="KW-1185">Reference proteome</keyword>
<comment type="caution">
    <text evidence="1">The sequence shown here is derived from an EMBL/GenBank/DDBJ whole genome shotgun (WGS) entry which is preliminary data.</text>
</comment>